<keyword evidence="4" id="KW-1185">Reference proteome</keyword>
<keyword evidence="1 3" id="KW-0378">Hydrolase</keyword>
<dbReference type="PANTHER" id="PTHR48081:SF8">
    <property type="entry name" value="ALPHA_BETA HYDROLASE FOLD-3 DOMAIN-CONTAINING PROTEIN-RELATED"/>
    <property type="match status" value="1"/>
</dbReference>
<dbReference type="InterPro" id="IPR050300">
    <property type="entry name" value="GDXG_lipolytic_enzyme"/>
</dbReference>
<accession>A0ABW0U652</accession>
<name>A0ABW0U652_9BACI</name>
<organism evidence="3 4">
    <name type="scientific">Aliibacillus thermotolerans</name>
    <dbReference type="NCBI Taxonomy" id="1834418"/>
    <lineage>
        <taxon>Bacteria</taxon>
        <taxon>Bacillati</taxon>
        <taxon>Bacillota</taxon>
        <taxon>Bacilli</taxon>
        <taxon>Bacillales</taxon>
        <taxon>Bacillaceae</taxon>
        <taxon>Aliibacillus</taxon>
    </lineage>
</organism>
<feature type="domain" description="Alpha/beta hydrolase fold-3" evidence="2">
    <location>
        <begin position="93"/>
        <end position="303"/>
    </location>
</feature>
<comment type="caution">
    <text evidence="3">The sequence shown here is derived from an EMBL/GenBank/DDBJ whole genome shotgun (WGS) entry which is preliminary data.</text>
</comment>
<dbReference type="EMBL" id="JBHSPF010000018">
    <property type="protein sequence ID" value="MFC5628247.1"/>
    <property type="molecule type" value="Genomic_DNA"/>
</dbReference>
<dbReference type="InterPro" id="IPR029058">
    <property type="entry name" value="AB_hydrolase_fold"/>
</dbReference>
<dbReference type="Pfam" id="PF07859">
    <property type="entry name" value="Abhydrolase_3"/>
    <property type="match status" value="1"/>
</dbReference>
<evidence type="ECO:0000313" key="3">
    <source>
        <dbReference type="EMBL" id="MFC5628247.1"/>
    </source>
</evidence>
<evidence type="ECO:0000256" key="1">
    <source>
        <dbReference type="ARBA" id="ARBA00022801"/>
    </source>
</evidence>
<dbReference type="Proteomes" id="UP001596143">
    <property type="component" value="Unassembled WGS sequence"/>
</dbReference>
<sequence length="372" mass="41752">MSILTIVIVWSMESWSRTVHGKLPSKTAVILHAVNNNLVPLNSDIQPPRFLLSNEHAPKRALQEKDIIIEMKDGAGIPARIYRYEDATDVPVILYYHGGAFLEGYGNIDTHRNITRALAKRTGAVVISPGYRLAPKHVFPTAVEDSYRALEWAYENAKKYGGDPNQIAVMGDSAGGNLATVMALKARDQNGPPLFAQVLFYPLTTFQDIKLESRETYDSGYYFLSRDVMLKAREAYAPEEEMWSSPYASPLHVDDLSGLPPTLIITAQFDPLRDEGELYGERLHEAGVPVETVRYNGVMHGFVSLFEMMESGEMALAQATQFLMNENKKQVPDDYQWKVQHAPQGIVRLKEEAESFFIAAFLLYQSLRISSS</sequence>
<protein>
    <submittedName>
        <fullName evidence="3">Alpha/beta hydrolase</fullName>
    </submittedName>
</protein>
<reference evidence="4" key="1">
    <citation type="journal article" date="2019" name="Int. J. Syst. Evol. Microbiol.">
        <title>The Global Catalogue of Microorganisms (GCM) 10K type strain sequencing project: providing services to taxonomists for standard genome sequencing and annotation.</title>
        <authorList>
            <consortium name="The Broad Institute Genomics Platform"/>
            <consortium name="The Broad Institute Genome Sequencing Center for Infectious Disease"/>
            <person name="Wu L."/>
            <person name="Ma J."/>
        </authorList>
    </citation>
    <scope>NUCLEOTIDE SEQUENCE [LARGE SCALE GENOMIC DNA]</scope>
    <source>
        <strain evidence="4">CGMCC 1.15790</strain>
    </source>
</reference>
<evidence type="ECO:0000313" key="4">
    <source>
        <dbReference type="Proteomes" id="UP001596143"/>
    </source>
</evidence>
<dbReference type="PANTHER" id="PTHR48081">
    <property type="entry name" value="AB HYDROLASE SUPERFAMILY PROTEIN C4A8.06C"/>
    <property type="match status" value="1"/>
</dbReference>
<dbReference type="GO" id="GO:0016787">
    <property type="term" value="F:hydrolase activity"/>
    <property type="evidence" value="ECO:0007669"/>
    <property type="project" value="UniProtKB-KW"/>
</dbReference>
<dbReference type="Gene3D" id="3.40.50.1820">
    <property type="entry name" value="alpha/beta hydrolase"/>
    <property type="match status" value="1"/>
</dbReference>
<dbReference type="SUPFAM" id="SSF53474">
    <property type="entry name" value="alpha/beta-Hydrolases"/>
    <property type="match status" value="1"/>
</dbReference>
<gene>
    <name evidence="3" type="ORF">ACFPTR_04975</name>
</gene>
<dbReference type="RefSeq" id="WP_270897511.1">
    <property type="nucleotide sequence ID" value="NZ_JBHSPF010000018.1"/>
</dbReference>
<dbReference type="InterPro" id="IPR013094">
    <property type="entry name" value="AB_hydrolase_3"/>
</dbReference>
<proteinExistence type="predicted"/>
<evidence type="ECO:0000259" key="2">
    <source>
        <dbReference type="Pfam" id="PF07859"/>
    </source>
</evidence>